<sequence>MLQTPPASPKPVSDMIQKKIDHIVATSPAQPKRPKVYCDKWVHEGVCAFTQQGCKYKHEMPMDKATQNSLGLFHGLPAWWKKHQAELQRQQDSEETVTITGVDYGIASSANNASAGTMVGGFQMLGIGAGNVPVNGVGGRDRALTSPATTIPQSTLSQPPGQGWRPNDGTFKHTSMPYRSSPGTVPPGNAGQAQMATFRSNVATVPRLSDPRLPLRHRESLPPLPPSCMWGPIGPPSKFPGLSHGDTAADAGPGTARWGLNRTGPAMMPHGPQPPPGFVGFSGAEGNDVSTQGPTGLAVLNPRSGK</sequence>
<proteinExistence type="predicted"/>
<gene>
    <name evidence="4" type="ORF">SODALDRAFT_203339</name>
</gene>
<dbReference type="EMBL" id="ML119057">
    <property type="protein sequence ID" value="ROT37698.1"/>
    <property type="molecule type" value="Genomic_DNA"/>
</dbReference>
<feature type="domain" description="C3H1-type" evidence="3">
    <location>
        <begin position="32"/>
        <end position="61"/>
    </location>
</feature>
<evidence type="ECO:0000313" key="5">
    <source>
        <dbReference type="Proteomes" id="UP000272025"/>
    </source>
</evidence>
<name>A0A3N2PT82_SODAK</name>
<organism evidence="4 5">
    <name type="scientific">Sodiomyces alkalinus (strain CBS 110278 / VKM F-3762 / F11)</name>
    <name type="common">Alkaliphilic filamentous fungus</name>
    <dbReference type="NCBI Taxonomy" id="1314773"/>
    <lineage>
        <taxon>Eukaryota</taxon>
        <taxon>Fungi</taxon>
        <taxon>Dikarya</taxon>
        <taxon>Ascomycota</taxon>
        <taxon>Pezizomycotina</taxon>
        <taxon>Sordariomycetes</taxon>
        <taxon>Hypocreomycetidae</taxon>
        <taxon>Glomerellales</taxon>
        <taxon>Plectosphaerellaceae</taxon>
        <taxon>Sodiomyces</taxon>
    </lineage>
</organism>
<dbReference type="RefSeq" id="XP_028465504.1">
    <property type="nucleotide sequence ID" value="XM_028607225.1"/>
</dbReference>
<protein>
    <recommendedName>
        <fullName evidence="3">C3H1-type domain-containing protein</fullName>
    </recommendedName>
</protein>
<dbReference type="GeneID" id="39575703"/>
<keyword evidence="1" id="KW-0479">Metal-binding</keyword>
<evidence type="ECO:0000256" key="1">
    <source>
        <dbReference type="PROSITE-ProRule" id="PRU00723"/>
    </source>
</evidence>
<evidence type="ECO:0000256" key="2">
    <source>
        <dbReference type="SAM" id="MobiDB-lite"/>
    </source>
</evidence>
<dbReference type="AlphaFoldDB" id="A0A3N2PT82"/>
<evidence type="ECO:0000313" key="4">
    <source>
        <dbReference type="EMBL" id="ROT37698.1"/>
    </source>
</evidence>
<dbReference type="PROSITE" id="PS50103">
    <property type="entry name" value="ZF_C3H1"/>
    <property type="match status" value="1"/>
</dbReference>
<dbReference type="InterPro" id="IPR000571">
    <property type="entry name" value="Znf_CCCH"/>
</dbReference>
<dbReference type="OrthoDB" id="5355510at2759"/>
<accession>A0A3N2PT82</accession>
<dbReference type="Proteomes" id="UP000272025">
    <property type="component" value="Unassembled WGS sequence"/>
</dbReference>
<reference evidence="4 5" key="1">
    <citation type="journal article" date="2018" name="Mol. Ecol.">
        <title>The obligate alkalophilic soda-lake fungus Sodiomyces alkalinus has shifted to a protein diet.</title>
        <authorList>
            <person name="Grum-Grzhimaylo A.A."/>
            <person name="Falkoski D.L."/>
            <person name="van den Heuvel J."/>
            <person name="Valero-Jimenez C.A."/>
            <person name="Min B."/>
            <person name="Choi I.G."/>
            <person name="Lipzen A."/>
            <person name="Daum C.G."/>
            <person name="Aanen D.K."/>
            <person name="Tsang A."/>
            <person name="Henrissat B."/>
            <person name="Bilanenko E.N."/>
            <person name="de Vries R.P."/>
            <person name="van Kan J.A.L."/>
            <person name="Grigoriev I.V."/>
            <person name="Debets A.J.M."/>
        </authorList>
    </citation>
    <scope>NUCLEOTIDE SEQUENCE [LARGE SCALE GENOMIC DNA]</scope>
    <source>
        <strain evidence="4 5">F11</strain>
    </source>
</reference>
<dbReference type="GO" id="GO:0008270">
    <property type="term" value="F:zinc ion binding"/>
    <property type="evidence" value="ECO:0007669"/>
    <property type="project" value="UniProtKB-KW"/>
</dbReference>
<dbReference type="STRING" id="1314773.A0A3N2PT82"/>
<feature type="zinc finger region" description="C3H1-type" evidence="1">
    <location>
        <begin position="32"/>
        <end position="61"/>
    </location>
</feature>
<keyword evidence="1" id="KW-0863">Zinc-finger</keyword>
<feature type="region of interest" description="Disordered" evidence="2">
    <location>
        <begin position="266"/>
        <end position="306"/>
    </location>
</feature>
<keyword evidence="5" id="KW-1185">Reference proteome</keyword>
<keyword evidence="1" id="KW-0862">Zinc</keyword>
<evidence type="ECO:0000259" key="3">
    <source>
        <dbReference type="PROSITE" id="PS50103"/>
    </source>
</evidence>